<dbReference type="EC" id="3.6.4.12" evidence="1"/>
<dbReference type="GO" id="GO:0016787">
    <property type="term" value="F:hydrolase activity"/>
    <property type="evidence" value="ECO:0007669"/>
    <property type="project" value="UniProtKB-KW"/>
</dbReference>
<gene>
    <name evidence="1" type="ORF">KR51_00009550</name>
</gene>
<dbReference type="eggNOG" id="COG1199">
    <property type="taxonomic scope" value="Bacteria"/>
</dbReference>
<dbReference type="InParanoid" id="U5DP26"/>
<dbReference type="RefSeq" id="WP_022605186.1">
    <property type="nucleotide sequence ID" value="NZ_ASSJ01000022.1"/>
</dbReference>
<dbReference type="OrthoDB" id="474751at2"/>
<sequence length="505" mass="57095">MIEAEVHTTLRAFLRARADLTWPHHLTMARLVARALRLGRPALVQTGSARGYCLSYLASALLWDGPVLLVAPKTVRQRLLAVHIPRLQEWLQTDKPICSGDRLDDPQFRGLMLVKPADWLGDRLGDGSRFGDGVPTLIDRAEDLEDWTRRHLGATLDAAAWNLALATCPTWRDRLRQARVRLTKTLFERPRNPYNCHLLDAPETEVLYPLLQTLAATGQLSALPAFEQYWQQWRSPTEQLLWADVDRMAGHVSLHCAPAVVSDRLAPVWQRQPVVLVGGFLDWETAAPVYRQQLGLGDLTCLRFAPDRHTECVRLYLPDRLPLPNSPQFRDALLRQLRALFDRAPRNRAIVVLVGDVPLKAQVAATLAAERGTRVQLERGDLAPDSILVTGWEFWRKRQETLPTPHLLVVATLPLPSLEHPLVAGRVNYYRRRRLDWFRLYLLPTALRELQRAIAPVREANGVVALLDNRVIHRSYGRLVLAALEPCARANFLDGVGLGEEIYGP</sequence>
<evidence type="ECO:0000313" key="1">
    <source>
        <dbReference type="EMBL" id="ERN42364.1"/>
    </source>
</evidence>
<dbReference type="Proteomes" id="UP000016960">
    <property type="component" value="Unassembled WGS sequence"/>
</dbReference>
<accession>U5DP26</accession>
<dbReference type="AlphaFoldDB" id="U5DP26"/>
<dbReference type="STRING" id="582515.KR51_00009550"/>
<keyword evidence="1" id="KW-0347">Helicase</keyword>
<name>U5DP26_9CHRO</name>
<comment type="caution">
    <text evidence="1">The sequence shown here is derived from an EMBL/GenBank/DDBJ whole genome shotgun (WGS) entry which is preliminary data.</text>
</comment>
<dbReference type="EMBL" id="ASSJ01000022">
    <property type="protein sequence ID" value="ERN42364.1"/>
    <property type="molecule type" value="Genomic_DNA"/>
</dbReference>
<organism evidence="1 2">
    <name type="scientific">Rubidibacter lacunae KORDI 51-2</name>
    <dbReference type="NCBI Taxonomy" id="582515"/>
    <lineage>
        <taxon>Bacteria</taxon>
        <taxon>Bacillati</taxon>
        <taxon>Cyanobacteriota</taxon>
        <taxon>Cyanophyceae</taxon>
        <taxon>Oscillatoriophycideae</taxon>
        <taxon>Chroococcales</taxon>
        <taxon>Aphanothecaceae</taxon>
        <taxon>Rubidibacter</taxon>
    </lineage>
</organism>
<keyword evidence="1" id="KW-0547">Nucleotide-binding</keyword>
<evidence type="ECO:0000313" key="2">
    <source>
        <dbReference type="Proteomes" id="UP000016960"/>
    </source>
</evidence>
<dbReference type="GO" id="GO:0003678">
    <property type="term" value="F:DNA helicase activity"/>
    <property type="evidence" value="ECO:0007669"/>
    <property type="project" value="UniProtKB-EC"/>
</dbReference>
<proteinExistence type="predicted"/>
<keyword evidence="1" id="KW-0378">Hydrolase</keyword>
<protein>
    <submittedName>
        <fullName evidence="1">Rad3-related DNA helicase</fullName>
        <ecNumber evidence="1">3.6.4.12</ecNumber>
    </submittedName>
</protein>
<dbReference type="PATRIC" id="fig|582515.4.peg.1067"/>
<reference evidence="1 2" key="1">
    <citation type="submission" date="2013-05" db="EMBL/GenBank/DDBJ databases">
        <title>Draft genome sequence of Rubidibacter lacunae KORDI 51-2.</title>
        <authorList>
            <person name="Choi D.H."/>
            <person name="Noh J.H."/>
            <person name="Kwon K.-K."/>
            <person name="Lee J.-H."/>
            <person name="Ryu J.-Y."/>
        </authorList>
    </citation>
    <scope>NUCLEOTIDE SEQUENCE [LARGE SCALE GENOMIC DNA]</scope>
    <source>
        <strain evidence="1 2">KORDI 51-2</strain>
    </source>
</reference>
<keyword evidence="2" id="KW-1185">Reference proteome</keyword>
<keyword evidence="1" id="KW-0067">ATP-binding</keyword>